<organism evidence="7 8">
    <name type="scientific">Aequorivita soesokkakensis</name>
    <dbReference type="NCBI Taxonomy" id="1385699"/>
    <lineage>
        <taxon>Bacteria</taxon>
        <taxon>Pseudomonadati</taxon>
        <taxon>Bacteroidota</taxon>
        <taxon>Flavobacteriia</taxon>
        <taxon>Flavobacteriales</taxon>
        <taxon>Flavobacteriaceae</taxon>
        <taxon>Aequorivita</taxon>
    </lineage>
</organism>
<keyword evidence="2" id="KW-0067">ATP-binding</keyword>
<dbReference type="NCBIfam" id="TIGR01069">
    <property type="entry name" value="mutS2"/>
    <property type="match status" value="1"/>
</dbReference>
<sequence length="724" mass="83042">MEIKRKARIDSKTLEDLEFPAVLRQVAEFCVTEPGREAILAIIPFEEFSEIEPELQRVKEFTASFDGDNRIPNHGFDPIFRELRLLEIENSSLEISGFRKILSISETTRILLKFFKKFEEFYIHLNSFSEDVSYTSIISEEINKRVDKYGEIKDEASTELGIIRRRLNIVKGKINSSFTKALSQYAQSDYLDEIRESVVENRRVLAVKAMHRKKVKGAVLGSSKTGSIVYIEPQETLEYANELSNLLYEEDEEIKRILKAMTEFVRPHAELLASYQEYLITMDVLYAKAKYALKINGVLPIIVSEKKISLQKAFHPLLLVSNNKRKEKTFPQSIELVPDKRIIVISGPNAGGKSITLKTVGLLQVMLQSGLLISAEPQSEICFFKRILTDIGDNQSIENHLSTYSYRLKKMNQFLKKCNNKTLFLIDEFGTGSDPELGGALAETFLEVFYEREAFGIITTHYTNLKLLANELPHAINANMQFDNKSLEPLYHLHLGEAGSSYTFEVAQKNGIPYSLINKAKKKIERGKVRFDKTIANLQKERSNLRKTSESLKNEELKARIEGKQLEEVNARVQEKLESYQELFDANQKLISLGKKVDVLSEKYFNNKQKKQLIDELMKLVMIENSKRKKLAPKVKKVVKAKEREVIKEVEKKVEVIRERKKEEKEKAKKLPPPKPKVALKIGDRVRMIDGRAIGTIDTIEKNKAIVNYGMFTTNVSLEELEKV</sequence>
<dbReference type="SMART" id="SM00534">
    <property type="entry name" value="MUTSac"/>
    <property type="match status" value="1"/>
</dbReference>
<evidence type="ECO:0000313" key="8">
    <source>
        <dbReference type="Proteomes" id="UP000077552"/>
    </source>
</evidence>
<dbReference type="RefSeq" id="WP_068760877.1">
    <property type="nucleotide sequence ID" value="NZ_LXIE01000001.1"/>
</dbReference>
<dbReference type="Gene3D" id="3.40.50.300">
    <property type="entry name" value="P-loop containing nucleotide triphosphate hydrolases"/>
    <property type="match status" value="1"/>
</dbReference>
<protein>
    <submittedName>
        <fullName evidence="7">DNA mismatch repair protein MutS</fullName>
    </submittedName>
</protein>
<reference evidence="7 8" key="1">
    <citation type="submission" date="2016-05" db="EMBL/GenBank/DDBJ databases">
        <title>Genome sequencing of Vitellibacter soesokkakensis RSSK-12.</title>
        <authorList>
            <person name="Thevarajoo S."/>
            <person name="Selvaratnam C."/>
            <person name="Goh K.M."/>
            <person name="Chan K.-G."/>
            <person name="Chong C.S."/>
        </authorList>
    </citation>
    <scope>NUCLEOTIDE SEQUENCE [LARGE SCALE GENOMIC DNA]</scope>
    <source>
        <strain evidence="7 8">RSSK-12</strain>
    </source>
</reference>
<dbReference type="OrthoDB" id="9808166at2"/>
<dbReference type="InterPro" id="IPR007696">
    <property type="entry name" value="DNA_mismatch_repair_MutS_core"/>
</dbReference>
<dbReference type="STRING" id="1385699.A7A78_00460"/>
<evidence type="ECO:0000259" key="6">
    <source>
        <dbReference type="SMART" id="SM00534"/>
    </source>
</evidence>
<comment type="caution">
    <text evidence="7">The sequence shown here is derived from an EMBL/GenBank/DDBJ whole genome shotgun (WGS) entry which is preliminary data.</text>
</comment>
<dbReference type="GO" id="GO:0140664">
    <property type="term" value="F:ATP-dependent DNA damage sensor activity"/>
    <property type="evidence" value="ECO:0007669"/>
    <property type="project" value="InterPro"/>
</dbReference>
<keyword evidence="8" id="KW-1185">Reference proteome</keyword>
<dbReference type="PANTHER" id="PTHR48466">
    <property type="entry name" value="OS10G0509000 PROTEIN-RELATED"/>
    <property type="match status" value="1"/>
</dbReference>
<dbReference type="GO" id="GO:0030983">
    <property type="term" value="F:mismatched DNA binding"/>
    <property type="evidence" value="ECO:0007669"/>
    <property type="project" value="InterPro"/>
</dbReference>
<evidence type="ECO:0000256" key="1">
    <source>
        <dbReference type="ARBA" id="ARBA00022741"/>
    </source>
</evidence>
<keyword evidence="3" id="KW-0238">DNA-binding</keyword>
<dbReference type="GO" id="GO:0045910">
    <property type="term" value="P:negative regulation of DNA recombination"/>
    <property type="evidence" value="ECO:0007669"/>
    <property type="project" value="InterPro"/>
</dbReference>
<accession>A0A1A9LIV3</accession>
<dbReference type="SUPFAM" id="SSF52540">
    <property type="entry name" value="P-loop containing nucleoside triphosphate hydrolases"/>
    <property type="match status" value="1"/>
</dbReference>
<dbReference type="InterPro" id="IPR045076">
    <property type="entry name" value="MutS"/>
</dbReference>
<dbReference type="InterPro" id="IPR027417">
    <property type="entry name" value="P-loop_NTPase"/>
</dbReference>
<dbReference type="GO" id="GO:0005524">
    <property type="term" value="F:ATP binding"/>
    <property type="evidence" value="ECO:0007669"/>
    <property type="project" value="UniProtKB-KW"/>
</dbReference>
<evidence type="ECO:0000256" key="4">
    <source>
        <dbReference type="SAM" id="Coils"/>
    </source>
</evidence>
<evidence type="ECO:0000259" key="5">
    <source>
        <dbReference type="SMART" id="SM00533"/>
    </source>
</evidence>
<dbReference type="GO" id="GO:0006298">
    <property type="term" value="P:mismatch repair"/>
    <property type="evidence" value="ECO:0007669"/>
    <property type="project" value="InterPro"/>
</dbReference>
<evidence type="ECO:0000313" key="7">
    <source>
        <dbReference type="EMBL" id="OAD92834.1"/>
    </source>
</evidence>
<keyword evidence="1" id="KW-0547">Nucleotide-binding</keyword>
<evidence type="ECO:0000256" key="3">
    <source>
        <dbReference type="ARBA" id="ARBA00023125"/>
    </source>
</evidence>
<dbReference type="PANTHER" id="PTHR48466:SF2">
    <property type="entry name" value="OS10G0509000 PROTEIN"/>
    <property type="match status" value="1"/>
</dbReference>
<dbReference type="GO" id="GO:0004519">
    <property type="term" value="F:endonuclease activity"/>
    <property type="evidence" value="ECO:0007669"/>
    <property type="project" value="InterPro"/>
</dbReference>
<proteinExistence type="predicted"/>
<evidence type="ECO:0000256" key="2">
    <source>
        <dbReference type="ARBA" id="ARBA00022840"/>
    </source>
</evidence>
<dbReference type="Pfam" id="PF00488">
    <property type="entry name" value="MutS_V"/>
    <property type="match status" value="1"/>
</dbReference>
<dbReference type="SMART" id="SM00533">
    <property type="entry name" value="MUTSd"/>
    <property type="match status" value="1"/>
</dbReference>
<feature type="domain" description="DNA mismatch repair protein MutS core" evidence="5">
    <location>
        <begin position="17"/>
        <end position="321"/>
    </location>
</feature>
<dbReference type="InterPro" id="IPR036187">
    <property type="entry name" value="DNA_mismatch_repair_MutS_sf"/>
</dbReference>
<name>A0A1A9LIV3_9FLAO</name>
<gene>
    <name evidence="7" type="ORF">A7A78_00460</name>
</gene>
<feature type="coiled-coil region" evidence="4">
    <location>
        <begin position="640"/>
        <end position="667"/>
    </location>
</feature>
<dbReference type="InterPro" id="IPR000432">
    <property type="entry name" value="DNA_mismatch_repair_MutS_C"/>
</dbReference>
<dbReference type="PIRSF" id="PIRSF005814">
    <property type="entry name" value="MutS_YshD"/>
    <property type="match status" value="1"/>
</dbReference>
<keyword evidence="4" id="KW-0175">Coiled coil</keyword>
<dbReference type="EMBL" id="LXIE01000001">
    <property type="protein sequence ID" value="OAD92834.1"/>
    <property type="molecule type" value="Genomic_DNA"/>
</dbReference>
<dbReference type="Proteomes" id="UP000077552">
    <property type="component" value="Unassembled WGS sequence"/>
</dbReference>
<dbReference type="GO" id="GO:0016887">
    <property type="term" value="F:ATP hydrolysis activity"/>
    <property type="evidence" value="ECO:0007669"/>
    <property type="project" value="InterPro"/>
</dbReference>
<dbReference type="AlphaFoldDB" id="A0A1A9LIV3"/>
<feature type="domain" description="DNA mismatch repair proteins mutS family" evidence="6">
    <location>
        <begin position="340"/>
        <end position="525"/>
    </location>
</feature>
<dbReference type="SUPFAM" id="SSF48334">
    <property type="entry name" value="DNA repair protein MutS, domain III"/>
    <property type="match status" value="1"/>
</dbReference>
<feature type="coiled-coil region" evidence="4">
    <location>
        <begin position="528"/>
        <end position="586"/>
    </location>
</feature>
<dbReference type="InterPro" id="IPR005747">
    <property type="entry name" value="MutS2"/>
</dbReference>